<dbReference type="InterPro" id="IPR013785">
    <property type="entry name" value="Aldolase_TIM"/>
</dbReference>
<dbReference type="RefSeq" id="WP_103984265.1">
    <property type="nucleotide sequence ID" value="NZ_FNVS01000022.1"/>
</dbReference>
<dbReference type="NCBIfam" id="TIGR04148">
    <property type="entry name" value="GG_samocin_CFB"/>
    <property type="match status" value="1"/>
</dbReference>
<dbReference type="Pfam" id="PF04055">
    <property type="entry name" value="Radical_SAM"/>
    <property type="match status" value="1"/>
</dbReference>
<dbReference type="SFLD" id="SFLDG01384">
    <property type="entry name" value="thioether_bond_formation_requi"/>
    <property type="match status" value="1"/>
</dbReference>
<dbReference type="SFLD" id="SFLDG01386">
    <property type="entry name" value="main_SPASM_domain-containing"/>
    <property type="match status" value="1"/>
</dbReference>
<evidence type="ECO:0000256" key="6">
    <source>
        <dbReference type="ARBA" id="ARBA00023601"/>
    </source>
</evidence>
<dbReference type="InterPro" id="IPR023867">
    <property type="entry name" value="Sulphatase_maturase_rSAM"/>
</dbReference>
<evidence type="ECO:0000256" key="2">
    <source>
        <dbReference type="ARBA" id="ARBA00022691"/>
    </source>
</evidence>
<dbReference type="GO" id="GO:0051536">
    <property type="term" value="F:iron-sulfur cluster binding"/>
    <property type="evidence" value="ECO:0007669"/>
    <property type="project" value="UniProtKB-KW"/>
</dbReference>
<evidence type="ECO:0000313" key="9">
    <source>
        <dbReference type="Proteomes" id="UP000236725"/>
    </source>
</evidence>
<dbReference type="Proteomes" id="UP000236725">
    <property type="component" value="Unassembled WGS sequence"/>
</dbReference>
<evidence type="ECO:0000256" key="1">
    <source>
        <dbReference type="ARBA" id="ARBA00001966"/>
    </source>
</evidence>
<name>A0A8G2F5E1_9BACT</name>
<dbReference type="PANTHER" id="PTHR43273:SF3">
    <property type="entry name" value="ANAEROBIC SULFATASE-MATURATING ENZYME HOMOLOG ASLB-RELATED"/>
    <property type="match status" value="1"/>
</dbReference>
<comment type="similarity">
    <text evidence="6">Belongs to the radical SAM superfamily. Anaerobic sulfatase-maturating enzyme family.</text>
</comment>
<keyword evidence="2" id="KW-0949">S-adenosyl-L-methionine</keyword>
<feature type="domain" description="Radical SAM core" evidence="7">
    <location>
        <begin position="15"/>
        <end position="256"/>
    </location>
</feature>
<keyword evidence="5" id="KW-0411">Iron-sulfur</keyword>
<keyword evidence="4" id="KW-0408">Iron</keyword>
<comment type="cofactor">
    <cofactor evidence="1">
        <name>[4Fe-4S] cluster</name>
        <dbReference type="ChEBI" id="CHEBI:49883"/>
    </cofactor>
</comment>
<dbReference type="GO" id="GO:0046872">
    <property type="term" value="F:metal ion binding"/>
    <property type="evidence" value="ECO:0007669"/>
    <property type="project" value="UniProtKB-KW"/>
</dbReference>
<evidence type="ECO:0000256" key="4">
    <source>
        <dbReference type="ARBA" id="ARBA00023004"/>
    </source>
</evidence>
<dbReference type="Gene3D" id="3.20.20.70">
    <property type="entry name" value="Aldolase class I"/>
    <property type="match status" value="1"/>
</dbReference>
<dbReference type="PANTHER" id="PTHR43273">
    <property type="entry name" value="ANAEROBIC SULFATASE-MATURATING ENZYME HOMOLOG ASLB-RELATED"/>
    <property type="match status" value="1"/>
</dbReference>
<proteinExistence type="inferred from homology"/>
<evidence type="ECO:0000256" key="5">
    <source>
        <dbReference type="ARBA" id="ARBA00023014"/>
    </source>
</evidence>
<dbReference type="GO" id="GO:0016491">
    <property type="term" value="F:oxidoreductase activity"/>
    <property type="evidence" value="ECO:0007669"/>
    <property type="project" value="InterPro"/>
</dbReference>
<dbReference type="SFLD" id="SFLDS00029">
    <property type="entry name" value="Radical_SAM"/>
    <property type="match status" value="1"/>
</dbReference>
<sequence>MDNKYLTADDVKFQLANLRQLTFEVTDACNLCCKYCNYGELYNDYDKRKNLKISLPASLKLIDYLTSYWNSDYNVSAKRYTYISFYGGEPLLNMTFVKSIVDYIEKLPCSNRSFVFSMTSNALLLNQYMDYLVDHGFNLLISLDGDEHATSYRVNKTGKVVYSDIIRNIEILRKKYPEYFEHKVNFNAVLHNRNSVSSIYEFFKTHYNKTPSIGELNNMGVSPDKIKLFQDTYRNSEESLHQAENYEEIEQEMFLKSATYQTVTHFIHQYSGYVFRNYSDLLYGRTNKKIPTGTCLPFSKRMFVTVNGKILPCERIGQHFALGKVSDDSGVELDFEMIADRYNAYYAKLAPLCKKCHKAASCIQCLFNLKGLEDSPVCYGYMDKHSFEMYKSNQIAFLRKHPTDYYRIMEEVITE</sequence>
<dbReference type="InterPro" id="IPR026407">
    <property type="entry name" value="SAM_GG-Bacter"/>
</dbReference>
<dbReference type="SFLD" id="SFLDG01067">
    <property type="entry name" value="SPASM/twitch_domain_containing"/>
    <property type="match status" value="1"/>
</dbReference>
<protein>
    <recommendedName>
        <fullName evidence="7">Radical SAM core domain-containing protein</fullName>
    </recommendedName>
</protein>
<dbReference type="InterPro" id="IPR007197">
    <property type="entry name" value="rSAM"/>
</dbReference>
<gene>
    <name evidence="8" type="ORF">SAMN05444001_1225</name>
</gene>
<comment type="caution">
    <text evidence="8">The sequence shown here is derived from an EMBL/GenBank/DDBJ whole genome shotgun (WGS) entry which is preliminary data.</text>
</comment>
<dbReference type="PROSITE" id="PS51918">
    <property type="entry name" value="RADICAL_SAM"/>
    <property type="match status" value="1"/>
</dbReference>
<keyword evidence="9" id="KW-1185">Reference proteome</keyword>
<accession>A0A8G2F5E1</accession>
<evidence type="ECO:0000256" key="3">
    <source>
        <dbReference type="ARBA" id="ARBA00022723"/>
    </source>
</evidence>
<reference evidence="8 9" key="1">
    <citation type="submission" date="2016-10" db="EMBL/GenBank/DDBJ databases">
        <authorList>
            <person name="Varghese N."/>
            <person name="Submissions S."/>
        </authorList>
    </citation>
    <scope>NUCLEOTIDE SEQUENCE [LARGE SCALE GENOMIC DNA]</scope>
    <source>
        <strain evidence="8 9">DSM 29073</strain>
    </source>
</reference>
<evidence type="ECO:0000259" key="7">
    <source>
        <dbReference type="PROSITE" id="PS51918"/>
    </source>
</evidence>
<dbReference type="AlphaFoldDB" id="A0A8G2F5E1"/>
<dbReference type="EMBL" id="FNVS01000022">
    <property type="protein sequence ID" value="SEG22841.1"/>
    <property type="molecule type" value="Genomic_DNA"/>
</dbReference>
<dbReference type="CDD" id="cd01335">
    <property type="entry name" value="Radical_SAM"/>
    <property type="match status" value="1"/>
</dbReference>
<dbReference type="InterPro" id="IPR058240">
    <property type="entry name" value="rSAM_sf"/>
</dbReference>
<dbReference type="SUPFAM" id="SSF102114">
    <property type="entry name" value="Radical SAM enzymes"/>
    <property type="match status" value="1"/>
</dbReference>
<keyword evidence="3" id="KW-0479">Metal-binding</keyword>
<evidence type="ECO:0000313" key="8">
    <source>
        <dbReference type="EMBL" id="SEG22841.1"/>
    </source>
</evidence>
<organism evidence="8 9">
    <name type="scientific">Parabacteroides chinchillae</name>
    <dbReference type="NCBI Taxonomy" id="871327"/>
    <lineage>
        <taxon>Bacteria</taxon>
        <taxon>Pseudomonadati</taxon>
        <taxon>Bacteroidota</taxon>
        <taxon>Bacteroidia</taxon>
        <taxon>Bacteroidales</taxon>
        <taxon>Tannerellaceae</taxon>
        <taxon>Parabacteroides</taxon>
    </lineage>
</organism>